<reference evidence="1 2" key="1">
    <citation type="submission" date="2018-11" db="EMBL/GenBank/DDBJ databases">
        <authorList>
            <person name="Na S.W."/>
            <person name="Baik M."/>
        </authorList>
    </citation>
    <scope>NUCLEOTIDE SEQUENCE [LARGE SCALE GENOMIC DNA]</scope>
    <source>
        <strain evidence="1 2">E39</strain>
    </source>
</reference>
<proteinExistence type="predicted"/>
<dbReference type="EMBL" id="CP033459">
    <property type="protein sequence ID" value="QFQ12221.1"/>
    <property type="molecule type" value="Genomic_DNA"/>
</dbReference>
<keyword evidence="2" id="KW-1185">Reference proteome</keyword>
<evidence type="ECO:0000313" key="1">
    <source>
        <dbReference type="EMBL" id="QFQ12221.1"/>
    </source>
</evidence>
<dbReference type="Proteomes" id="UP000249375">
    <property type="component" value="Chromosome"/>
</dbReference>
<organism evidence="1 2">
    <name type="scientific">Pseudoprevotella muciniphila</name>
    <dbReference type="NCBI Taxonomy" id="2133944"/>
    <lineage>
        <taxon>Bacteria</taxon>
        <taxon>Pseudomonadati</taxon>
        <taxon>Bacteroidota</taxon>
        <taxon>Bacteroidia</taxon>
        <taxon>Bacteroidales</taxon>
        <taxon>Prevotellaceae</taxon>
        <taxon>Pseudoprevotella</taxon>
    </lineage>
</organism>
<name>A0A5P8E5I1_9BACT</name>
<dbReference type="Pfam" id="PF04074">
    <property type="entry name" value="DUF386"/>
    <property type="match status" value="1"/>
</dbReference>
<dbReference type="PANTHER" id="PTHR34986">
    <property type="entry name" value="EVOLVED BETA-GALACTOSIDASE SUBUNIT BETA"/>
    <property type="match status" value="1"/>
</dbReference>
<sequence length="148" mass="16585">MIHANIKDSQRYEALHPALKTLFDYVRNNDLLAAPAGRITIDGDNLFINVSDATLKTKDAQKLEVHQKYIDVHFPLSQPEIIGIRHIDTLTEPDEPFNVADDFAVYTAPADNYLVVHPGEFCLVFPEDAHAPIIGTGKLRKLIAKVRL</sequence>
<dbReference type="NCBIfam" id="TIGR00022">
    <property type="entry name" value="YhcH/YjgK/YiaL family protein"/>
    <property type="match status" value="1"/>
</dbReference>
<protein>
    <submittedName>
        <fullName evidence="1">DUF386 domain-containing protein</fullName>
    </submittedName>
</protein>
<dbReference type="Gene3D" id="2.60.120.370">
    <property type="entry name" value="YhcH/YjgK/YiaL"/>
    <property type="match status" value="1"/>
</dbReference>
<dbReference type="GO" id="GO:0005829">
    <property type="term" value="C:cytosol"/>
    <property type="evidence" value="ECO:0007669"/>
    <property type="project" value="TreeGrafter"/>
</dbReference>
<dbReference type="KEGG" id="alq:C7Y71_003830"/>
<dbReference type="InterPro" id="IPR004375">
    <property type="entry name" value="NanQ/TabA/YiaL"/>
</dbReference>
<dbReference type="PANTHER" id="PTHR34986:SF1">
    <property type="entry name" value="PROTEIN YIAL"/>
    <property type="match status" value="1"/>
</dbReference>
<gene>
    <name evidence="1" type="ORF">C7Y71_003830</name>
</gene>
<dbReference type="OrthoDB" id="9792756at2"/>
<dbReference type="InterPro" id="IPR037012">
    <property type="entry name" value="NanQ/TabA/YiaL_sf"/>
</dbReference>
<dbReference type="AlphaFoldDB" id="A0A5P8E5I1"/>
<accession>A0A5P8E5I1</accession>
<evidence type="ECO:0000313" key="2">
    <source>
        <dbReference type="Proteomes" id="UP000249375"/>
    </source>
</evidence>
<dbReference type="SUPFAM" id="SSF51197">
    <property type="entry name" value="Clavaminate synthase-like"/>
    <property type="match status" value="1"/>
</dbReference>
<dbReference type="RefSeq" id="WP_111899293.1">
    <property type="nucleotide sequence ID" value="NZ_CP033459.1"/>
</dbReference>